<sequence length="207" mass="23562">MSLYFTTLFLLLTIEMVMLFIFVLPLPFRIRRGIFSTYNQLTAKQQIKTIIFITGCLVGLLFIDSWKRSQIHVSLYHHDNSGAMGSSAVTPIQALASRAYNQRNMYISGFILYFSICIPTVMSIVKRLVKYHGLINEQKKQKLTKTSSKAEKASKEAANYAKLQEELKKKQISLEGLQKQVKNLEKYFDEKNQPGNLAAAEAVKKGN</sequence>
<dbReference type="PANTHER" id="PTHR12701:SF19">
    <property type="entry name" value="ENDOPLASMIC RETICULUM TRANSMEMBRANE PROTEIN 1-RELATED"/>
    <property type="match status" value="1"/>
</dbReference>
<dbReference type="GO" id="GO:0070973">
    <property type="term" value="P:protein localization to endoplasmic reticulum exit site"/>
    <property type="evidence" value="ECO:0007669"/>
    <property type="project" value="UniProtKB-UniRule"/>
</dbReference>
<gene>
    <name evidence="1" type="primary">SKDI11G1470</name>
    <name evidence="1" type="ORF">SKDI_11G1470</name>
</gene>
<evidence type="ECO:0000313" key="2">
    <source>
        <dbReference type="Proteomes" id="UP001162087"/>
    </source>
</evidence>
<dbReference type="InterPro" id="IPR040463">
    <property type="entry name" value="BAP29/BAP31_N"/>
</dbReference>
<dbReference type="PANTHER" id="PTHR12701">
    <property type="entry name" value="BCR-ASSOCIATED PROTEIN, BAP"/>
    <property type="match status" value="1"/>
</dbReference>
<dbReference type="Proteomes" id="UP001162087">
    <property type="component" value="Chromosome 11"/>
</dbReference>
<protein>
    <submittedName>
        <fullName evidence="1">Uncharacterized protein</fullName>
    </submittedName>
</protein>
<reference evidence="1" key="1">
    <citation type="submission" date="2022-10" db="EMBL/GenBank/DDBJ databases">
        <authorList>
            <person name="Byrne P K."/>
        </authorList>
    </citation>
    <scope>NUCLEOTIDE SEQUENCE</scope>
    <source>
        <strain evidence="1">IFO1802</strain>
    </source>
</reference>
<evidence type="ECO:0000313" key="1">
    <source>
        <dbReference type="EMBL" id="CAI4044786.1"/>
    </source>
</evidence>
<dbReference type="GO" id="GO:0005789">
    <property type="term" value="C:endoplasmic reticulum membrane"/>
    <property type="evidence" value="ECO:0007669"/>
    <property type="project" value="UniProtKB-SubCell"/>
</dbReference>
<dbReference type="GO" id="GO:0006886">
    <property type="term" value="P:intracellular protein transport"/>
    <property type="evidence" value="ECO:0007669"/>
    <property type="project" value="UniProtKB-UniRule"/>
</dbReference>
<dbReference type="InterPro" id="IPR008417">
    <property type="entry name" value="BAP29/BAP31"/>
</dbReference>
<organism evidence="1 2">
    <name type="scientific">Saccharomyces kudriavzevii (strain ATCC MYA-4449 / AS 2.2408 / CBS 8840 / NBRC 1802 / NCYC 2889)</name>
    <name type="common">Yeast</name>
    <dbReference type="NCBI Taxonomy" id="226230"/>
    <lineage>
        <taxon>Eukaryota</taxon>
        <taxon>Fungi</taxon>
        <taxon>Dikarya</taxon>
        <taxon>Ascomycota</taxon>
        <taxon>Saccharomycotina</taxon>
        <taxon>Saccharomycetes</taxon>
        <taxon>Saccharomycetales</taxon>
        <taxon>Saccharomycetaceae</taxon>
        <taxon>Saccharomyces</taxon>
    </lineage>
</organism>
<accession>A0AA35J0W0</accession>
<dbReference type="GO" id="GO:0006888">
    <property type="term" value="P:endoplasmic reticulum to Golgi vesicle-mediated transport"/>
    <property type="evidence" value="ECO:0007669"/>
    <property type="project" value="UniProtKB-UniRule"/>
</dbReference>
<dbReference type="OrthoDB" id="435607at2759"/>
<dbReference type="Pfam" id="PF05529">
    <property type="entry name" value="Bap31"/>
    <property type="match status" value="1"/>
</dbReference>
<proteinExistence type="predicted"/>
<keyword evidence="2" id="KW-1185">Reference proteome</keyword>
<name>A0AA35J0W0_SACK1</name>
<dbReference type="EMBL" id="OX365906">
    <property type="protein sequence ID" value="CAI4044786.1"/>
    <property type="molecule type" value="Genomic_DNA"/>
</dbReference>